<dbReference type="InterPro" id="IPR004855">
    <property type="entry name" value="TFIIA_asu/bsu"/>
</dbReference>
<name>A0A8C4UH55_FALTI</name>
<dbReference type="GO" id="GO:0006367">
    <property type="term" value="P:transcription initiation at RNA polymerase II promoter"/>
    <property type="evidence" value="ECO:0007669"/>
    <property type="project" value="InterPro"/>
</dbReference>
<organism evidence="6 7">
    <name type="scientific">Falco tinnunculus</name>
    <name type="common">Common kestrel</name>
    <dbReference type="NCBI Taxonomy" id="100819"/>
    <lineage>
        <taxon>Eukaryota</taxon>
        <taxon>Metazoa</taxon>
        <taxon>Chordata</taxon>
        <taxon>Craniata</taxon>
        <taxon>Vertebrata</taxon>
        <taxon>Euteleostomi</taxon>
        <taxon>Archelosauria</taxon>
        <taxon>Archosauria</taxon>
        <taxon>Dinosauria</taxon>
        <taxon>Saurischia</taxon>
        <taxon>Theropoda</taxon>
        <taxon>Coelurosauria</taxon>
        <taxon>Aves</taxon>
        <taxon>Neognathae</taxon>
        <taxon>Neoaves</taxon>
        <taxon>Telluraves</taxon>
        <taxon>Australaves</taxon>
        <taxon>Falconiformes</taxon>
        <taxon>Falconidae</taxon>
        <taxon>Falco</taxon>
    </lineage>
</organism>
<dbReference type="SMART" id="SM01371">
    <property type="entry name" value="TFIIA"/>
    <property type="match status" value="1"/>
</dbReference>
<evidence type="ECO:0000256" key="2">
    <source>
        <dbReference type="ARBA" id="ARBA00010059"/>
    </source>
</evidence>
<feature type="compositionally biased region" description="Low complexity" evidence="5">
    <location>
        <begin position="347"/>
        <end position="358"/>
    </location>
</feature>
<dbReference type="GO" id="GO:0005672">
    <property type="term" value="C:transcription factor TFIIA complex"/>
    <property type="evidence" value="ECO:0007669"/>
    <property type="project" value="InterPro"/>
</dbReference>
<dbReference type="CDD" id="cd07976">
    <property type="entry name" value="TFIIA_alpha_beta_like"/>
    <property type="match status" value="1"/>
</dbReference>
<evidence type="ECO:0000313" key="7">
    <source>
        <dbReference type="Proteomes" id="UP000694562"/>
    </source>
</evidence>
<evidence type="ECO:0000256" key="4">
    <source>
        <dbReference type="ARBA" id="ARBA00023242"/>
    </source>
</evidence>
<dbReference type="PANTHER" id="PTHR12694">
    <property type="entry name" value="TRANSCRIPTION INITIATION FACTOR IIA SUBUNIT 1"/>
    <property type="match status" value="1"/>
</dbReference>
<dbReference type="Gene3D" id="1.10.287.100">
    <property type="match status" value="1"/>
</dbReference>
<keyword evidence="4" id="KW-0539">Nucleus</keyword>
<evidence type="ECO:0000256" key="5">
    <source>
        <dbReference type="SAM" id="MobiDB-lite"/>
    </source>
</evidence>
<feature type="compositionally biased region" description="Acidic residues" evidence="5">
    <location>
        <begin position="336"/>
        <end position="346"/>
    </location>
</feature>
<comment type="subcellular location">
    <subcellularLocation>
        <location evidence="1">Nucleus</location>
    </subcellularLocation>
</comment>
<dbReference type="InterPro" id="IPR009088">
    <property type="entry name" value="TFIIA_b-brl"/>
</dbReference>
<dbReference type="PANTHER" id="PTHR12694:SF9">
    <property type="entry name" value="TFIIA-ALPHA AND BETA-LIKE FACTOR"/>
    <property type="match status" value="1"/>
</dbReference>
<feature type="region of interest" description="Disordered" evidence="5">
    <location>
        <begin position="301"/>
        <end position="385"/>
    </location>
</feature>
<protein>
    <submittedName>
        <fullName evidence="6">General transcription factor IIA subunit 1 like</fullName>
    </submittedName>
</protein>
<dbReference type="Gene3D" id="2.30.18.10">
    <property type="entry name" value="Transcription factor IIA (TFIIA), beta-barrel domain"/>
    <property type="match status" value="1"/>
</dbReference>
<keyword evidence="7" id="KW-1185">Reference proteome</keyword>
<dbReference type="Ensembl" id="ENSFTIT00000013026.1">
    <property type="protein sequence ID" value="ENSFTIP00000012487.1"/>
    <property type="gene ID" value="ENSFTIG00000008323.1"/>
</dbReference>
<evidence type="ECO:0000256" key="1">
    <source>
        <dbReference type="ARBA" id="ARBA00004123"/>
    </source>
</evidence>
<reference evidence="6" key="2">
    <citation type="submission" date="2025-09" db="UniProtKB">
        <authorList>
            <consortium name="Ensembl"/>
        </authorList>
    </citation>
    <scope>IDENTIFICATION</scope>
</reference>
<proteinExistence type="inferred from homology"/>
<evidence type="ECO:0000256" key="3">
    <source>
        <dbReference type="ARBA" id="ARBA00023163"/>
    </source>
</evidence>
<reference evidence="6" key="1">
    <citation type="submission" date="2025-08" db="UniProtKB">
        <authorList>
            <consortium name="Ensembl"/>
        </authorList>
    </citation>
    <scope>IDENTIFICATION</scope>
</reference>
<accession>A0A8C4UH55</accession>
<dbReference type="Pfam" id="PF03153">
    <property type="entry name" value="TFIIA"/>
    <property type="match status" value="2"/>
</dbReference>
<feature type="compositionally biased region" description="Basic and acidic residues" evidence="5">
    <location>
        <begin position="307"/>
        <end position="321"/>
    </location>
</feature>
<comment type="similarity">
    <text evidence="2">Belongs to the TFIIA subunit 1 family.</text>
</comment>
<evidence type="ECO:0000313" key="6">
    <source>
        <dbReference type="Ensembl" id="ENSFTIP00000012487.1"/>
    </source>
</evidence>
<keyword evidence="3" id="KW-0804">Transcription</keyword>
<dbReference type="Proteomes" id="UP000694562">
    <property type="component" value="Unplaced"/>
</dbReference>
<dbReference type="SUPFAM" id="SSF47396">
    <property type="entry name" value="Transcription factor IIA (TFIIA), alpha-helical domain"/>
    <property type="match status" value="1"/>
</dbReference>
<dbReference type="SUPFAM" id="SSF50784">
    <property type="entry name" value="Transcription factor IIA (TFIIA), beta-barrel domain"/>
    <property type="match status" value="1"/>
</dbReference>
<sequence length="435" mass="47779">MGRRRNKVLCWSPHKLYKSVIEDVIEGVRELFAEEGLEEQVLKDLKQVCWVPLYSFKYPVNDVLGLGATLTLPSGIAYPIHVPAGVTLQTASGQLYKVNLPVVVTQAAGDASVLHHPVQQVLQPPGQPSVLQANIASVAQVNASSAQADAETLQPQETAIQQTMVFQPNAMEKNHLENSASTTLVQQPSVNQQQLVTNAVLNQSADSTEKSQYGSLHTAVFMPESSEGFFPTESLANNSSSVLLDVEGQLDIESQELVQQQVSDDIIDLIITGKSLDDSMESNLRSEKDICSDIGGIIQLDGTGDVSPKEEIPYTKDREENEFIGIIESEDLKALDDEEDDDEEYDSVSNTESSSSGGDNEEAQTDIVEEDPLNSGDDVSEQDIPDLFDTDNVIVCQYDKIHRSKNKWKFYLKDGVMSFEGRDHVFAKAIGDAEW</sequence>
<dbReference type="FunFam" id="2.30.18.10:FF:000002">
    <property type="entry name" value="Transcription initiation factor IIA subunit 1"/>
    <property type="match status" value="1"/>
</dbReference>
<feature type="compositionally biased region" description="Acidic residues" evidence="5">
    <location>
        <begin position="359"/>
        <end position="385"/>
    </location>
</feature>
<dbReference type="AlphaFoldDB" id="A0A8C4UH55"/>